<organism evidence="1 2">
    <name type="scientific">Parascaris univalens</name>
    <name type="common">Nematode worm</name>
    <dbReference type="NCBI Taxonomy" id="6257"/>
    <lineage>
        <taxon>Eukaryota</taxon>
        <taxon>Metazoa</taxon>
        <taxon>Ecdysozoa</taxon>
        <taxon>Nematoda</taxon>
        <taxon>Chromadorea</taxon>
        <taxon>Rhabditida</taxon>
        <taxon>Spirurina</taxon>
        <taxon>Ascaridomorpha</taxon>
        <taxon>Ascaridoidea</taxon>
        <taxon>Ascarididae</taxon>
        <taxon>Parascaris</taxon>
    </lineage>
</organism>
<sequence length="150" mass="17749">MWQRVKIDHVKLSAIWSVSLIVAKSKFEFLRFARRFSLYFQCITHSIRLTRHNSVLKNFNFVKYLHIAVIHRYLRYKSSRSSCSKKSFHYCISNVYLMHNNSTSLFCSINGFSISSDCMQLVEKIRNWFIFCSILKEGRNFATIKAIIST</sequence>
<evidence type="ECO:0000313" key="1">
    <source>
        <dbReference type="Proteomes" id="UP000887569"/>
    </source>
</evidence>
<name>A0A914ZXN6_PARUN</name>
<dbReference type="AlphaFoldDB" id="A0A914ZXN6"/>
<proteinExistence type="predicted"/>
<protein>
    <submittedName>
        <fullName evidence="2">Uncharacterized protein</fullName>
    </submittedName>
</protein>
<dbReference type="Proteomes" id="UP000887569">
    <property type="component" value="Unplaced"/>
</dbReference>
<evidence type="ECO:0000313" key="2">
    <source>
        <dbReference type="WBParaSite" id="PgE012_g003_t02"/>
    </source>
</evidence>
<accession>A0A914ZXN6</accession>
<keyword evidence="1" id="KW-1185">Reference proteome</keyword>
<reference evidence="2" key="1">
    <citation type="submission" date="2022-11" db="UniProtKB">
        <authorList>
            <consortium name="WormBaseParasite"/>
        </authorList>
    </citation>
    <scope>IDENTIFICATION</scope>
</reference>
<dbReference type="WBParaSite" id="PgE012_g003_t02">
    <property type="protein sequence ID" value="PgE012_g003_t02"/>
    <property type="gene ID" value="PgE012_g003"/>
</dbReference>